<proteinExistence type="predicted"/>
<sequence length="97" mass="11154">MEIQSGHSKEPTEIENFEGVEETNGDDEGYHTPTSPKNIIQKLLHCPPPPKKKKKATWRRRFKKRRSDVVRVAVVGDLGLIFRRRCNRTVEMALGNV</sequence>
<dbReference type="Proteomes" id="UP001180020">
    <property type="component" value="Unassembled WGS sequence"/>
</dbReference>
<feature type="compositionally biased region" description="Basic residues" evidence="1">
    <location>
        <begin position="50"/>
        <end position="60"/>
    </location>
</feature>
<gene>
    <name evidence="2" type="ORF">QJS10_CPB14g01534</name>
</gene>
<reference evidence="2" key="2">
    <citation type="submission" date="2023-06" db="EMBL/GenBank/DDBJ databases">
        <authorList>
            <person name="Ma L."/>
            <person name="Liu K.-W."/>
            <person name="Li Z."/>
            <person name="Hsiao Y.-Y."/>
            <person name="Qi Y."/>
            <person name="Fu T."/>
            <person name="Tang G."/>
            <person name="Zhang D."/>
            <person name="Sun W.-H."/>
            <person name="Liu D.-K."/>
            <person name="Li Y."/>
            <person name="Chen G.-Z."/>
            <person name="Liu X.-D."/>
            <person name="Liao X.-Y."/>
            <person name="Jiang Y.-T."/>
            <person name="Yu X."/>
            <person name="Hao Y."/>
            <person name="Huang J."/>
            <person name="Zhao X.-W."/>
            <person name="Ke S."/>
            <person name="Chen Y.-Y."/>
            <person name="Wu W.-L."/>
            <person name="Hsu J.-L."/>
            <person name="Lin Y.-F."/>
            <person name="Huang M.-D."/>
            <person name="Li C.-Y."/>
            <person name="Huang L."/>
            <person name="Wang Z.-W."/>
            <person name="Zhao X."/>
            <person name="Zhong W.-Y."/>
            <person name="Peng D.-H."/>
            <person name="Ahmad S."/>
            <person name="Lan S."/>
            <person name="Zhang J.-S."/>
            <person name="Tsai W.-C."/>
            <person name="Van De Peer Y."/>
            <person name="Liu Z.-J."/>
        </authorList>
    </citation>
    <scope>NUCLEOTIDE SEQUENCE</scope>
    <source>
        <strain evidence="2">CP</strain>
        <tissue evidence="2">Leaves</tissue>
    </source>
</reference>
<feature type="region of interest" description="Disordered" evidence="1">
    <location>
        <begin position="1"/>
        <end position="60"/>
    </location>
</feature>
<evidence type="ECO:0000313" key="2">
    <source>
        <dbReference type="EMBL" id="KAK1299285.1"/>
    </source>
</evidence>
<reference evidence="2" key="1">
    <citation type="journal article" date="2023" name="Nat. Commun.">
        <title>Diploid and tetraploid genomes of Acorus and the evolution of monocots.</title>
        <authorList>
            <person name="Ma L."/>
            <person name="Liu K.W."/>
            <person name="Li Z."/>
            <person name="Hsiao Y.Y."/>
            <person name="Qi Y."/>
            <person name="Fu T."/>
            <person name="Tang G.D."/>
            <person name="Zhang D."/>
            <person name="Sun W.H."/>
            <person name="Liu D.K."/>
            <person name="Li Y."/>
            <person name="Chen G.Z."/>
            <person name="Liu X.D."/>
            <person name="Liao X.Y."/>
            <person name="Jiang Y.T."/>
            <person name="Yu X."/>
            <person name="Hao Y."/>
            <person name="Huang J."/>
            <person name="Zhao X.W."/>
            <person name="Ke S."/>
            <person name="Chen Y.Y."/>
            <person name="Wu W.L."/>
            <person name="Hsu J.L."/>
            <person name="Lin Y.F."/>
            <person name="Huang M.D."/>
            <person name="Li C.Y."/>
            <person name="Huang L."/>
            <person name="Wang Z.W."/>
            <person name="Zhao X."/>
            <person name="Zhong W.Y."/>
            <person name="Peng D.H."/>
            <person name="Ahmad S."/>
            <person name="Lan S."/>
            <person name="Zhang J.S."/>
            <person name="Tsai W.C."/>
            <person name="Van de Peer Y."/>
            <person name="Liu Z.J."/>
        </authorList>
    </citation>
    <scope>NUCLEOTIDE SEQUENCE</scope>
    <source>
        <strain evidence="2">CP</strain>
    </source>
</reference>
<name>A0AAV9DDX1_ACOCL</name>
<comment type="caution">
    <text evidence="2">The sequence shown here is derived from an EMBL/GenBank/DDBJ whole genome shotgun (WGS) entry which is preliminary data.</text>
</comment>
<feature type="compositionally biased region" description="Acidic residues" evidence="1">
    <location>
        <begin position="13"/>
        <end position="27"/>
    </location>
</feature>
<dbReference type="EMBL" id="JAUJYO010000014">
    <property type="protein sequence ID" value="KAK1299285.1"/>
    <property type="molecule type" value="Genomic_DNA"/>
</dbReference>
<dbReference type="AlphaFoldDB" id="A0AAV9DDX1"/>
<evidence type="ECO:0000313" key="3">
    <source>
        <dbReference type="Proteomes" id="UP001180020"/>
    </source>
</evidence>
<evidence type="ECO:0000256" key="1">
    <source>
        <dbReference type="SAM" id="MobiDB-lite"/>
    </source>
</evidence>
<protein>
    <submittedName>
        <fullName evidence="2">Uncharacterized protein</fullName>
    </submittedName>
</protein>
<keyword evidence="3" id="KW-1185">Reference proteome</keyword>
<accession>A0AAV9DDX1</accession>
<organism evidence="2 3">
    <name type="scientific">Acorus calamus</name>
    <name type="common">Sweet flag</name>
    <dbReference type="NCBI Taxonomy" id="4465"/>
    <lineage>
        <taxon>Eukaryota</taxon>
        <taxon>Viridiplantae</taxon>
        <taxon>Streptophyta</taxon>
        <taxon>Embryophyta</taxon>
        <taxon>Tracheophyta</taxon>
        <taxon>Spermatophyta</taxon>
        <taxon>Magnoliopsida</taxon>
        <taxon>Liliopsida</taxon>
        <taxon>Acoraceae</taxon>
        <taxon>Acorus</taxon>
    </lineage>
</organism>